<proteinExistence type="predicted"/>
<feature type="chain" id="PRO_5014775458" evidence="1">
    <location>
        <begin position="26"/>
        <end position="362"/>
    </location>
</feature>
<dbReference type="InterPro" id="IPR016187">
    <property type="entry name" value="CTDL_fold"/>
</dbReference>
<comment type="caution">
    <text evidence="3">The sequence shown here is derived from an EMBL/GenBank/DDBJ whole genome shotgun (WGS) entry which is preliminary data.</text>
</comment>
<keyword evidence="1" id="KW-0732">Signal</keyword>
<dbReference type="RefSeq" id="WP_101685523.1">
    <property type="nucleotide sequence ID" value="NZ_PJRP01000027.1"/>
</dbReference>
<dbReference type="AlphaFoldDB" id="A0A2N5C2R7"/>
<feature type="domain" description="Sulfatase-modifying factor enzyme-like" evidence="2">
    <location>
        <begin position="79"/>
        <end position="357"/>
    </location>
</feature>
<dbReference type="PANTHER" id="PTHR23150">
    <property type="entry name" value="SULFATASE MODIFYING FACTOR 1, 2"/>
    <property type="match status" value="1"/>
</dbReference>
<gene>
    <name evidence="3" type="ORF">CYJ10_32295</name>
</gene>
<dbReference type="Pfam" id="PF03781">
    <property type="entry name" value="FGE-sulfatase"/>
    <property type="match status" value="1"/>
</dbReference>
<dbReference type="PANTHER" id="PTHR23150:SF19">
    <property type="entry name" value="FORMYLGLYCINE-GENERATING ENZYME"/>
    <property type="match status" value="1"/>
</dbReference>
<sequence length="362" mass="38710">MAISPRMRGVARAAVIAAACGAALAGIYNARAVGHDGSSLPTGGFDSANAARALAALGTERECERYGGLPQGWGLDAKAGMVHLSGGDFVLGSRRGYSDERPAGTGRTRVAGFWIDQTEVTNAQFAAFVKATGHVTDAERQHGAAVFHLPSQAELGTRPLAWWTWVQDASWRHPEGPASDLRGRDNHPVTLVTQRDALAYAKWLGRDLPTEAEWEYAGKAGHEDASLDTAPRDVAGKPSANYWQGNFPLMNTNEDGHVGRSPVGCYAASDYKLFDMIGNAWEWTRDVYTGEHQGHANGDTAAVAPAGRAHGTGSNTPMVIKGGSFLCSSDYCVRYRASSREQQEADLPASHIGFRTVLRDKG</sequence>
<dbReference type="InterPro" id="IPR005532">
    <property type="entry name" value="SUMF_dom"/>
</dbReference>
<dbReference type="InterPro" id="IPR051043">
    <property type="entry name" value="Sulfatase_Mod_Factor_Kinase"/>
</dbReference>
<dbReference type="Proteomes" id="UP000234341">
    <property type="component" value="Unassembled WGS sequence"/>
</dbReference>
<dbReference type="GO" id="GO:0120147">
    <property type="term" value="F:formylglycine-generating oxidase activity"/>
    <property type="evidence" value="ECO:0007669"/>
    <property type="project" value="TreeGrafter"/>
</dbReference>
<dbReference type="EMBL" id="PJRP01000027">
    <property type="protein sequence ID" value="PLP96501.1"/>
    <property type="molecule type" value="Genomic_DNA"/>
</dbReference>
<dbReference type="InterPro" id="IPR042095">
    <property type="entry name" value="SUMF_sf"/>
</dbReference>
<dbReference type="Gene3D" id="3.90.1580.10">
    <property type="entry name" value="paralog of FGE (formylglycine-generating enzyme)"/>
    <property type="match status" value="1"/>
</dbReference>
<feature type="signal peptide" evidence="1">
    <location>
        <begin position="1"/>
        <end position="25"/>
    </location>
</feature>
<evidence type="ECO:0000256" key="1">
    <source>
        <dbReference type="SAM" id="SignalP"/>
    </source>
</evidence>
<name>A0A2N5C2R7_9BURK</name>
<evidence type="ECO:0000313" key="4">
    <source>
        <dbReference type="Proteomes" id="UP000234341"/>
    </source>
</evidence>
<reference evidence="3 4" key="1">
    <citation type="submission" date="2017-12" db="EMBL/GenBank/DDBJ databases">
        <title>Genome sequence of the active heterotrophic nitrifier-denitrifier, Cupriavidus pauculus UM1.</title>
        <authorList>
            <person name="Putonti C."/>
            <person name="Castignetti D."/>
        </authorList>
    </citation>
    <scope>NUCLEOTIDE SEQUENCE [LARGE SCALE GENOMIC DNA]</scope>
    <source>
        <strain evidence="3 4">UM1</strain>
    </source>
</reference>
<dbReference type="SUPFAM" id="SSF56436">
    <property type="entry name" value="C-type lectin-like"/>
    <property type="match status" value="1"/>
</dbReference>
<evidence type="ECO:0000313" key="3">
    <source>
        <dbReference type="EMBL" id="PLP96501.1"/>
    </source>
</evidence>
<organism evidence="3 4">
    <name type="scientific">Cupriavidus pauculus</name>
    <dbReference type="NCBI Taxonomy" id="82633"/>
    <lineage>
        <taxon>Bacteria</taxon>
        <taxon>Pseudomonadati</taxon>
        <taxon>Pseudomonadota</taxon>
        <taxon>Betaproteobacteria</taxon>
        <taxon>Burkholderiales</taxon>
        <taxon>Burkholderiaceae</taxon>
        <taxon>Cupriavidus</taxon>
    </lineage>
</organism>
<evidence type="ECO:0000259" key="2">
    <source>
        <dbReference type="Pfam" id="PF03781"/>
    </source>
</evidence>
<dbReference type="OrthoDB" id="9768004at2"/>
<accession>A0A2N5C2R7</accession>
<protein>
    <submittedName>
        <fullName evidence="3">Sulfatase-modifying factor 1</fullName>
    </submittedName>
</protein>